<protein>
    <submittedName>
        <fullName evidence="1">Uncharacterized protein</fullName>
    </submittedName>
</protein>
<proteinExistence type="predicted"/>
<evidence type="ECO:0000313" key="2">
    <source>
        <dbReference type="Proteomes" id="UP000515511"/>
    </source>
</evidence>
<dbReference type="Proteomes" id="UP000515511">
    <property type="component" value="Chromosome"/>
</dbReference>
<organism evidence="1 2">
    <name type="scientific">Leifsonia shinshuensis</name>
    <dbReference type="NCBI Taxonomy" id="150026"/>
    <lineage>
        <taxon>Bacteria</taxon>
        <taxon>Bacillati</taxon>
        <taxon>Actinomycetota</taxon>
        <taxon>Actinomycetes</taxon>
        <taxon>Micrococcales</taxon>
        <taxon>Microbacteriaceae</taxon>
        <taxon>Leifsonia</taxon>
    </lineage>
</organism>
<gene>
    <name evidence="1" type="ORF">F1C12_16100</name>
</gene>
<dbReference type="EMBL" id="CP043641">
    <property type="protein sequence ID" value="QNE36484.1"/>
    <property type="molecule type" value="Genomic_DNA"/>
</dbReference>
<name>A0A7G6YDB9_9MICO</name>
<evidence type="ECO:0000313" key="1">
    <source>
        <dbReference type="EMBL" id="QNE36484.1"/>
    </source>
</evidence>
<reference evidence="2" key="1">
    <citation type="submission" date="2019-09" db="EMBL/GenBank/DDBJ databases">
        <title>Antimicrobial potential of Antarctic Bacteria.</title>
        <authorList>
            <person name="Benaud N."/>
            <person name="Edwards R.J."/>
            <person name="Ferrari B.C."/>
        </authorList>
    </citation>
    <scope>NUCLEOTIDE SEQUENCE [LARGE SCALE GENOMIC DNA]</scope>
    <source>
        <strain evidence="2">INR9</strain>
    </source>
</reference>
<sequence length="154" mass="16988">MTAPDPHVLAPGLAPTPFSAAEIRAGCPAGRVSIVRTPDGLTAIRFAEGDDDGAWIEDTPLDETGKPSGPVERERSTWLELQEHAAFPVEHTRIDRCELLGPLEQRRCLRYTVRRGEATLVFWFAVDLPGMPIRVERTEGGVTRTTLEVIRVGF</sequence>
<dbReference type="AlphaFoldDB" id="A0A7G6YDB9"/>
<dbReference type="RefSeq" id="WP_185275921.1">
    <property type="nucleotide sequence ID" value="NZ_CP043641.1"/>
</dbReference>
<accession>A0A7G6YDB9</accession>
<dbReference type="KEGG" id="lse:F1C12_16100"/>